<dbReference type="InterPro" id="IPR051450">
    <property type="entry name" value="Gfo/Idh/MocA_Oxidoreductases"/>
</dbReference>
<dbReference type="PANTHER" id="PTHR43377:SF1">
    <property type="entry name" value="BILIVERDIN REDUCTASE A"/>
    <property type="match status" value="1"/>
</dbReference>
<dbReference type="GO" id="GO:0016491">
    <property type="term" value="F:oxidoreductase activity"/>
    <property type="evidence" value="ECO:0007669"/>
    <property type="project" value="InterPro"/>
</dbReference>
<dbReference type="Pfam" id="PF00107">
    <property type="entry name" value="ADH_zinc_N"/>
    <property type="match status" value="1"/>
</dbReference>
<dbReference type="Proteomes" id="UP000323632">
    <property type="component" value="Unassembled WGS sequence"/>
</dbReference>
<accession>A0A5M6CTA1</accession>
<dbReference type="CDD" id="cd08255">
    <property type="entry name" value="2-desacetyl-2-hydroxyethyl_bacteriochlorophyllide_like"/>
    <property type="match status" value="1"/>
</dbReference>
<dbReference type="InterPro" id="IPR013149">
    <property type="entry name" value="ADH-like_C"/>
</dbReference>
<gene>
    <name evidence="2" type="ORF">F0919_00845</name>
</gene>
<dbReference type="SMART" id="SM00829">
    <property type="entry name" value="PKS_ER"/>
    <property type="match status" value="1"/>
</dbReference>
<reference evidence="2 3" key="1">
    <citation type="submission" date="2019-09" db="EMBL/GenBank/DDBJ databases">
        <title>Genome sequence and assembly of Taibaiella sp.</title>
        <authorList>
            <person name="Chhetri G."/>
        </authorList>
    </citation>
    <scope>NUCLEOTIDE SEQUENCE [LARGE SCALE GENOMIC DNA]</scope>
    <source>
        <strain evidence="2 3">KVB11</strain>
    </source>
</reference>
<dbReference type="Gene3D" id="3.40.50.720">
    <property type="entry name" value="NAD(P)-binding Rossmann-like Domain"/>
    <property type="match status" value="2"/>
</dbReference>
<dbReference type="AlphaFoldDB" id="A0A5M6CTA1"/>
<dbReference type="SUPFAM" id="SSF50129">
    <property type="entry name" value="GroES-like"/>
    <property type="match status" value="1"/>
</dbReference>
<dbReference type="SUPFAM" id="SSF51735">
    <property type="entry name" value="NAD(P)-binding Rossmann-fold domains"/>
    <property type="match status" value="2"/>
</dbReference>
<comment type="caution">
    <text evidence="2">The sequence shown here is derived from an EMBL/GenBank/DDBJ whole genome shotgun (WGS) entry which is preliminary data.</text>
</comment>
<dbReference type="GO" id="GO:0000166">
    <property type="term" value="F:nucleotide binding"/>
    <property type="evidence" value="ECO:0007669"/>
    <property type="project" value="InterPro"/>
</dbReference>
<feature type="domain" description="Enoyl reductase (ER)" evidence="1">
    <location>
        <begin position="11"/>
        <end position="369"/>
    </location>
</feature>
<dbReference type="PANTHER" id="PTHR43377">
    <property type="entry name" value="BILIVERDIN REDUCTASE A"/>
    <property type="match status" value="1"/>
</dbReference>
<dbReference type="InterPro" id="IPR055170">
    <property type="entry name" value="GFO_IDH_MocA-like_dom"/>
</dbReference>
<evidence type="ECO:0000313" key="3">
    <source>
        <dbReference type="Proteomes" id="UP000323632"/>
    </source>
</evidence>
<dbReference type="Gene3D" id="3.30.360.10">
    <property type="entry name" value="Dihydrodipicolinate Reductase, domain 2"/>
    <property type="match status" value="1"/>
</dbReference>
<dbReference type="SUPFAM" id="SSF55347">
    <property type="entry name" value="Glyceraldehyde-3-phosphate dehydrogenase-like, C-terminal domain"/>
    <property type="match status" value="1"/>
</dbReference>
<dbReference type="EMBL" id="VWSH01000001">
    <property type="protein sequence ID" value="KAA5536245.1"/>
    <property type="molecule type" value="Genomic_DNA"/>
</dbReference>
<sequence length="713" mass="77719">MEQLVQQLKSGKMEILEVPFPALAPGQILVRNHYSVISAGTEGKTVTDARKGYIAKARSRQKEVKQVIEMVKLNGLISTYKFVMNKLDAPSALGYSTSGEVIAVASDVTEYKVGDYVACGGASASHADVIAVPVNLVARIPENVEVKQAAFSTIAAIAIQGIRQADLRLGENCLIIGMGLIGQLTAKILSASGVRTIGVDVSDIQIKQAIDSGIENVFNRNTPGIEDIIAKFSNGYGVDAIIITAGTSSLDPVELAGKAARKKAKVVIVGAVPTGFDRVNYYKKELDLRMSMSYGPGRGDINYEEKGQDYPIGYVRWTEKRNMLSFLDLLAAGKLDISNFISHSYNLENAPDAYDMILSKNEPFNGIVIEYDKGREIKKRIELRQTVVNPAEPNVGMIGAGNFAQGTLMPQMKGRCNFIGIATARGNMSKYTGTKYDFSYCAESAEELFQDVKINTIFITTRHNSHAEYVIKAIESGKHVFVEKPLAMNEQELEAIKEAHDSATKAGKNIFVMVGFNRRFAPAILSVRKMFVKEQAKSINIRVNSGVMPADHWVNDPEIGGGRIIGEGCHFIDLAMFLAGAEITSVSAVAMIDPNGLNNTVVVNMEFENGSVASVNYFANGSKALSKELIEVFCGGTVVKIDDFKTMTVYNKAEKTTKYKGQDKGHANEVHAFLDAIKNGSPQPIPFEECMLSSLATIKILQSIKENRKIQMK</sequence>
<dbReference type="InterPro" id="IPR020843">
    <property type="entry name" value="ER"/>
</dbReference>
<dbReference type="Pfam" id="PF22725">
    <property type="entry name" value="GFO_IDH_MocA_C3"/>
    <property type="match status" value="1"/>
</dbReference>
<organism evidence="2 3">
    <name type="scientific">Taibaiella lutea</name>
    <dbReference type="NCBI Taxonomy" id="2608001"/>
    <lineage>
        <taxon>Bacteria</taxon>
        <taxon>Pseudomonadati</taxon>
        <taxon>Bacteroidota</taxon>
        <taxon>Chitinophagia</taxon>
        <taxon>Chitinophagales</taxon>
        <taxon>Chitinophagaceae</taxon>
        <taxon>Taibaiella</taxon>
    </lineage>
</organism>
<evidence type="ECO:0000313" key="2">
    <source>
        <dbReference type="EMBL" id="KAA5536245.1"/>
    </source>
</evidence>
<proteinExistence type="predicted"/>
<protein>
    <submittedName>
        <fullName evidence="2">Zinc-binding dehydrogenase</fullName>
    </submittedName>
</protein>
<dbReference type="InterPro" id="IPR011032">
    <property type="entry name" value="GroES-like_sf"/>
</dbReference>
<dbReference type="InterPro" id="IPR036291">
    <property type="entry name" value="NAD(P)-bd_dom_sf"/>
</dbReference>
<dbReference type="Gene3D" id="3.90.180.10">
    <property type="entry name" value="Medium-chain alcohol dehydrogenases, catalytic domain"/>
    <property type="match status" value="2"/>
</dbReference>
<dbReference type="Pfam" id="PF01408">
    <property type="entry name" value="GFO_IDH_MocA"/>
    <property type="match status" value="1"/>
</dbReference>
<name>A0A5M6CTA1_9BACT</name>
<dbReference type="InterPro" id="IPR000683">
    <property type="entry name" value="Gfo/Idh/MocA-like_OxRdtase_N"/>
</dbReference>
<evidence type="ECO:0000259" key="1">
    <source>
        <dbReference type="SMART" id="SM00829"/>
    </source>
</evidence>
<keyword evidence="3" id="KW-1185">Reference proteome</keyword>
<dbReference type="RefSeq" id="WP_150030818.1">
    <property type="nucleotide sequence ID" value="NZ_VWSH01000001.1"/>
</dbReference>